<keyword evidence="1" id="KW-0472">Membrane</keyword>
<evidence type="ECO:0000256" key="1">
    <source>
        <dbReference type="SAM" id="Phobius"/>
    </source>
</evidence>
<feature type="transmembrane region" description="Helical" evidence="1">
    <location>
        <begin position="6"/>
        <end position="27"/>
    </location>
</feature>
<dbReference type="AlphaFoldDB" id="A0A075FWU0"/>
<dbReference type="EMBL" id="KF900461">
    <property type="protein sequence ID" value="AIE95798.1"/>
    <property type="molecule type" value="Genomic_DNA"/>
</dbReference>
<feature type="transmembrane region" description="Helical" evidence="1">
    <location>
        <begin position="91"/>
        <end position="110"/>
    </location>
</feature>
<keyword evidence="1" id="KW-0812">Transmembrane</keyword>
<evidence type="ECO:0000313" key="2">
    <source>
        <dbReference type="EMBL" id="AIE95798.1"/>
    </source>
</evidence>
<sequence length="251" mass="27253">MSSSDMPLLDAWILLFLAIGAVSIYYSRHQPFPEYGSRFGWLSLGLGLVFLISRSAPRETTILAPAVVAAVFGGLAVVYGVRHMVETERDVLVAPFGGVLLCVGTMSLMTEGWAGMDPTYQIISFGAASIVILLEIYLAFRGLVVGVQGITWSKSGLRQVERGLLRGPRGAISHFERSWDMDDQWLNAMSHSALALIHQHLDDQPSHKEHVAELKAIGGWESVDSAWTDAINTSLENLNASSRSPIAGGDD</sequence>
<protein>
    <submittedName>
        <fullName evidence="2">Uncharacterized protein</fullName>
    </submittedName>
</protein>
<feature type="transmembrane region" description="Helical" evidence="1">
    <location>
        <begin position="39"/>
        <end position="56"/>
    </location>
</feature>
<accession>A0A075FWU0</accession>
<feature type="transmembrane region" description="Helical" evidence="1">
    <location>
        <begin position="62"/>
        <end position="79"/>
    </location>
</feature>
<keyword evidence="1" id="KW-1133">Transmembrane helix</keyword>
<organism evidence="2">
    <name type="scientific">uncultured marine group II/III euryarchaeote AD1000_70_A08</name>
    <dbReference type="NCBI Taxonomy" id="1457803"/>
    <lineage>
        <taxon>Archaea</taxon>
        <taxon>Methanobacteriati</taxon>
        <taxon>Methanobacteriota</taxon>
        <taxon>environmental samples</taxon>
    </lineage>
</organism>
<name>A0A075FWU0_9EURY</name>
<proteinExistence type="predicted"/>
<reference evidence="2" key="1">
    <citation type="journal article" date="2014" name="Genome Biol. Evol.">
        <title>Pangenome evidence for extensive interdomain horizontal transfer affecting lineage core and shell genes in uncultured planktonic thaumarchaeota and euryarchaeota.</title>
        <authorList>
            <person name="Deschamps P."/>
            <person name="Zivanovic Y."/>
            <person name="Moreira D."/>
            <person name="Rodriguez-Valera F."/>
            <person name="Lopez-Garcia P."/>
        </authorList>
    </citation>
    <scope>NUCLEOTIDE SEQUENCE</scope>
</reference>
<feature type="transmembrane region" description="Helical" evidence="1">
    <location>
        <begin position="122"/>
        <end position="140"/>
    </location>
</feature>